<evidence type="ECO:0000313" key="2">
    <source>
        <dbReference type="EMBL" id="TFK06587.1"/>
    </source>
</evidence>
<gene>
    <name evidence="2" type="ORF">DR999_PMT10904</name>
</gene>
<name>A0A4D9E9C0_9SAUR</name>
<proteinExistence type="predicted"/>
<sequence length="124" mass="13233">MEKPFPSHSTKPLTLLSGARQSLIGRSKFRGVIFLSGSRLGKRTALQLKGSGRSQSRAVVGHRPSHVPGVDRQPGRWAPFSPAGGGAIQGHEWFLWGGDGSTKNWTKSTKSQPPPPPTALGWAA</sequence>
<evidence type="ECO:0000313" key="3">
    <source>
        <dbReference type="Proteomes" id="UP000297703"/>
    </source>
</evidence>
<dbReference type="EMBL" id="QXTE01000096">
    <property type="protein sequence ID" value="TFK06587.1"/>
    <property type="molecule type" value="Genomic_DNA"/>
</dbReference>
<keyword evidence="3" id="KW-1185">Reference proteome</keyword>
<reference evidence="2 3" key="1">
    <citation type="submission" date="2019-04" db="EMBL/GenBank/DDBJ databases">
        <title>Draft genome of the big-headed turtle Platysternon megacephalum.</title>
        <authorList>
            <person name="Gong S."/>
        </authorList>
    </citation>
    <scope>NUCLEOTIDE SEQUENCE [LARGE SCALE GENOMIC DNA]</scope>
    <source>
        <strain evidence="2">DO16091913</strain>
        <tissue evidence="2">Muscle</tissue>
    </source>
</reference>
<feature type="region of interest" description="Disordered" evidence="1">
    <location>
        <begin position="47"/>
        <end position="83"/>
    </location>
</feature>
<protein>
    <submittedName>
        <fullName evidence="2">Disheveled-associated activator of morphogenesis 1</fullName>
    </submittedName>
</protein>
<feature type="compositionally biased region" description="Polar residues" evidence="1">
    <location>
        <begin position="101"/>
        <end position="111"/>
    </location>
</feature>
<dbReference type="Proteomes" id="UP000297703">
    <property type="component" value="Unassembled WGS sequence"/>
</dbReference>
<comment type="caution">
    <text evidence="2">The sequence shown here is derived from an EMBL/GenBank/DDBJ whole genome shotgun (WGS) entry which is preliminary data.</text>
</comment>
<feature type="region of interest" description="Disordered" evidence="1">
    <location>
        <begin position="99"/>
        <end position="124"/>
    </location>
</feature>
<dbReference type="AlphaFoldDB" id="A0A4D9E9C0"/>
<reference evidence="2 3" key="2">
    <citation type="submission" date="2019-04" db="EMBL/GenBank/DDBJ databases">
        <title>The genome sequence of big-headed turtle.</title>
        <authorList>
            <person name="Gong S."/>
        </authorList>
    </citation>
    <scope>NUCLEOTIDE SEQUENCE [LARGE SCALE GENOMIC DNA]</scope>
    <source>
        <strain evidence="2">DO16091913</strain>
        <tissue evidence="2">Muscle</tissue>
    </source>
</reference>
<accession>A0A4D9E9C0</accession>
<organism evidence="2 3">
    <name type="scientific">Platysternon megacephalum</name>
    <name type="common">big-headed turtle</name>
    <dbReference type="NCBI Taxonomy" id="55544"/>
    <lineage>
        <taxon>Eukaryota</taxon>
        <taxon>Metazoa</taxon>
        <taxon>Chordata</taxon>
        <taxon>Craniata</taxon>
        <taxon>Vertebrata</taxon>
        <taxon>Euteleostomi</taxon>
        <taxon>Archelosauria</taxon>
        <taxon>Testudinata</taxon>
        <taxon>Testudines</taxon>
        <taxon>Cryptodira</taxon>
        <taxon>Durocryptodira</taxon>
        <taxon>Testudinoidea</taxon>
        <taxon>Platysternidae</taxon>
        <taxon>Platysternon</taxon>
    </lineage>
</organism>
<evidence type="ECO:0000256" key="1">
    <source>
        <dbReference type="SAM" id="MobiDB-lite"/>
    </source>
</evidence>